<feature type="transmembrane region" description="Helical" evidence="13">
    <location>
        <begin position="607"/>
        <end position="632"/>
    </location>
</feature>
<feature type="domain" description="G-protein coupled receptors family 1 profile" evidence="14">
    <location>
        <begin position="795"/>
        <end position="1073"/>
    </location>
</feature>
<feature type="region of interest" description="Disordered" evidence="12">
    <location>
        <begin position="273"/>
        <end position="341"/>
    </location>
</feature>
<accession>A0ABQ8LC46</accession>
<dbReference type="PANTHER" id="PTHR11394:SF137">
    <property type="entry name" value="C-X-C CHEMOKINE RECEPTOR TYPE 3 ISOFORM X1-RELATED"/>
    <property type="match status" value="1"/>
</dbReference>
<dbReference type="PRINTS" id="PR00237">
    <property type="entry name" value="GPCRRHODOPSN"/>
</dbReference>
<sequence length="1096" mass="121269">MAAAAGALLPGDGILIAGKLYSGVALTLDNCLLPTESVHCSPSRAHGLSARTEEQLRNRMCEMIQNAGILLRLPQVAMATAQILFHRFFYCKSFIEEEPRRVRDVLNVFHHLKHAAGNRRVSPLVLDEGYISRKSDVIKAERRLLKELGFCVHVKHPHKVIVMYLQVLECEKNSKLVQMAWNYMNDSLRTDVFLRFRAETVACACIFLSARVLQIPLPDQPPWFLLFGASEQDLIEISCCILRLYTVQCESLAALQQEVEEMRSVLDAQYNASKPAGQASTTETPSAGFSPASKTEESRIPAVTSRPQKRLSKDHKQRREEALESQRRKAKHSLHPIAPQTQAQPERFLSIAWTHKVAQTPAERTGTGARAEKGIFISEEMMSSGWGRGPTLTNQTERLMAAQGMPMSTSQRMASSPLYLAFYLFLVMLGNVGNTTVIAVVGESLLRETGAVRSSDVILVNMAFSNLMVSLTRNSLLVISDMGMEVFLNRNWCRFMMGIWVWLRSANVWSTFFLSAFHFQTLRRVAPPITNVHGHPGPPKSLVFGLCLIWSLNLMYSIPAGLAFATSSMVIHEMIPIFLMSATNLGSLLTLYAHGQTRRAANKSQDAPVILALNILFISSWGASVISVNYFNYSRGSSSSSTEFLLIVARIANITFIALSPIVLAVGHRRLRAFLKSILSQQSLQNAANSMKMDALNRSISHISVCLSGGDSYSLVCEDASSARVSQNIRISGGISPAIQRIFSCDSRTGTERMLFWLDISMAPERKLSSISQSISTSPFYFALYIILVVLGNVGNTTVITVVGESLLRETGVVRSSDVILVNMAFSNLLVSLVRNTVVMVSDLGAEIYLSRDMCHLMMGIWVWLRSANVWSTFFLSAFHFQTLRRVAPPVITLHGPRGPPNSLIVGFVLVWSLNLIYAIPAFIFSKNGDENSTETLMLVSSTTRPLMGCIWDFPSAYSGLAFATSSMVIHESIPICLMNITNLGSLLTLYAHGHSRNTANKSQDAPVVTRIPAERRAAKVILTLNILFISSWGTNVISVNYFNYNRGSSTQFLLIVARFANMSFIAFSPIVLAVGHRKLRAFIKSVLSCTLSLFG</sequence>
<keyword evidence="7" id="KW-0297">G-protein coupled receptor</keyword>
<feature type="transmembrane region" description="Helical" evidence="13">
    <location>
        <begin position="1021"/>
        <end position="1043"/>
    </location>
</feature>
<evidence type="ECO:0000256" key="13">
    <source>
        <dbReference type="SAM" id="Phobius"/>
    </source>
</evidence>
<dbReference type="PANTHER" id="PTHR11394">
    <property type="entry name" value="TASTE RECEPTOR TYPE 2"/>
    <property type="match status" value="1"/>
</dbReference>
<dbReference type="EMBL" id="JACTAM010000092">
    <property type="protein sequence ID" value="KAI2647879.1"/>
    <property type="molecule type" value="Genomic_DNA"/>
</dbReference>
<organism evidence="15 16">
    <name type="scientific">Labeo rohita</name>
    <name type="common">Indian major carp</name>
    <name type="synonym">Cyprinus rohita</name>
    <dbReference type="NCBI Taxonomy" id="84645"/>
    <lineage>
        <taxon>Eukaryota</taxon>
        <taxon>Metazoa</taxon>
        <taxon>Chordata</taxon>
        <taxon>Craniata</taxon>
        <taxon>Vertebrata</taxon>
        <taxon>Euteleostomi</taxon>
        <taxon>Actinopterygii</taxon>
        <taxon>Neopterygii</taxon>
        <taxon>Teleostei</taxon>
        <taxon>Ostariophysi</taxon>
        <taxon>Cypriniformes</taxon>
        <taxon>Cyprinidae</taxon>
        <taxon>Labeoninae</taxon>
        <taxon>Labeonini</taxon>
        <taxon>Labeo</taxon>
    </lineage>
</organism>
<keyword evidence="5 13" id="KW-0812">Transmembrane</keyword>
<dbReference type="CDD" id="cd00637">
    <property type="entry name" value="7tm_classA_rhodopsin-like"/>
    <property type="match status" value="1"/>
</dbReference>
<dbReference type="InterPro" id="IPR017452">
    <property type="entry name" value="GPCR_Rhodpsn_7TM"/>
</dbReference>
<dbReference type="InterPro" id="IPR004367">
    <property type="entry name" value="Cyclin_C-dom"/>
</dbReference>
<keyword evidence="4" id="KW-0716">Sensory transduction</keyword>
<feature type="transmembrane region" description="Helical" evidence="13">
    <location>
        <begin position="863"/>
        <end position="884"/>
    </location>
</feature>
<evidence type="ECO:0000256" key="3">
    <source>
        <dbReference type="ARBA" id="ARBA00022480"/>
    </source>
</evidence>
<name>A0ABQ8LC46_LABRO</name>
<evidence type="ECO:0000256" key="9">
    <source>
        <dbReference type="ARBA" id="ARBA00023170"/>
    </source>
</evidence>
<feature type="compositionally biased region" description="Basic and acidic residues" evidence="12">
    <location>
        <begin position="317"/>
        <end position="327"/>
    </location>
</feature>
<dbReference type="Gene3D" id="1.10.472.10">
    <property type="entry name" value="Cyclin-like"/>
    <property type="match status" value="3"/>
</dbReference>
<evidence type="ECO:0000256" key="12">
    <source>
        <dbReference type="SAM" id="MobiDB-lite"/>
    </source>
</evidence>
<keyword evidence="8 13" id="KW-0472">Membrane</keyword>
<keyword evidence="10" id="KW-0807">Transducer</keyword>
<feature type="transmembrane region" description="Helical" evidence="13">
    <location>
        <begin position="418"/>
        <end position="446"/>
    </location>
</feature>
<dbReference type="InterPro" id="IPR013763">
    <property type="entry name" value="Cyclin-like_dom"/>
</dbReference>
<feature type="transmembrane region" description="Helical" evidence="13">
    <location>
        <begin position="820"/>
        <end position="842"/>
    </location>
</feature>
<feature type="transmembrane region" description="Helical" evidence="13">
    <location>
        <begin position="541"/>
        <end position="562"/>
    </location>
</feature>
<evidence type="ECO:0000256" key="10">
    <source>
        <dbReference type="ARBA" id="ARBA00023224"/>
    </source>
</evidence>
<feature type="transmembrane region" description="Helical" evidence="13">
    <location>
        <begin position="458"/>
        <end position="479"/>
    </location>
</feature>
<evidence type="ECO:0000256" key="8">
    <source>
        <dbReference type="ARBA" id="ARBA00023136"/>
    </source>
</evidence>
<comment type="subcellular location">
    <subcellularLocation>
        <location evidence="1">Membrane</location>
        <topology evidence="1">Multi-pass membrane protein</topology>
    </subcellularLocation>
</comment>
<feature type="domain" description="G-protein coupled receptors family 1 profile" evidence="14">
    <location>
        <begin position="433"/>
        <end position="664"/>
    </location>
</feature>
<keyword evidence="3" id="KW-0919">Taste</keyword>
<feature type="transmembrane region" description="Helical" evidence="13">
    <location>
        <begin position="780"/>
        <end position="800"/>
    </location>
</feature>
<protein>
    <submittedName>
        <fullName evidence="15">Cyclin-L2</fullName>
    </submittedName>
</protein>
<comment type="similarity">
    <text evidence="2 11">Belongs to the G-protein coupled receptor T2R family.</text>
</comment>
<dbReference type="InterPro" id="IPR036915">
    <property type="entry name" value="Cyclin-like_sf"/>
</dbReference>
<keyword evidence="16" id="KW-1185">Reference proteome</keyword>
<dbReference type="SMART" id="SM00385">
    <property type="entry name" value="CYCLIN"/>
    <property type="match status" value="1"/>
</dbReference>
<gene>
    <name evidence="15" type="ORF">H4Q32_030790</name>
</gene>
<evidence type="ECO:0000313" key="16">
    <source>
        <dbReference type="Proteomes" id="UP000830375"/>
    </source>
</evidence>
<dbReference type="InterPro" id="IPR007960">
    <property type="entry name" value="TAS2R"/>
</dbReference>
<dbReference type="Pfam" id="PF05296">
    <property type="entry name" value="TAS2R"/>
    <property type="match status" value="2"/>
</dbReference>
<dbReference type="SUPFAM" id="SSF47954">
    <property type="entry name" value="Cyclin-like"/>
    <property type="match status" value="2"/>
</dbReference>
<evidence type="ECO:0000256" key="4">
    <source>
        <dbReference type="ARBA" id="ARBA00022606"/>
    </source>
</evidence>
<dbReference type="InterPro" id="IPR000276">
    <property type="entry name" value="GPCR_Rhodpsn"/>
</dbReference>
<dbReference type="SMART" id="SM01332">
    <property type="entry name" value="Cyclin_C"/>
    <property type="match status" value="1"/>
</dbReference>
<evidence type="ECO:0000256" key="1">
    <source>
        <dbReference type="ARBA" id="ARBA00004141"/>
    </source>
</evidence>
<evidence type="ECO:0000313" key="15">
    <source>
        <dbReference type="EMBL" id="KAI2647879.1"/>
    </source>
</evidence>
<evidence type="ECO:0000256" key="7">
    <source>
        <dbReference type="ARBA" id="ARBA00023040"/>
    </source>
</evidence>
<keyword evidence="9" id="KW-0675">Receptor</keyword>
<dbReference type="SUPFAM" id="SSF81321">
    <property type="entry name" value="Family A G protein-coupled receptor-like"/>
    <property type="match status" value="2"/>
</dbReference>
<proteinExistence type="inferred from homology"/>
<dbReference type="Gene3D" id="1.20.1070.10">
    <property type="entry name" value="Rhodopsin 7-helix transmembrane proteins"/>
    <property type="match status" value="2"/>
</dbReference>
<comment type="caution">
    <text evidence="15">The sequence shown here is derived from an EMBL/GenBank/DDBJ whole genome shotgun (WGS) entry which is preliminary data.</text>
</comment>
<dbReference type="Proteomes" id="UP000830375">
    <property type="component" value="Unassembled WGS sequence"/>
</dbReference>
<feature type="transmembrane region" description="Helical" evidence="13">
    <location>
        <begin position="499"/>
        <end position="520"/>
    </location>
</feature>
<feature type="transmembrane region" description="Helical" evidence="13">
    <location>
        <begin position="574"/>
        <end position="595"/>
    </location>
</feature>
<evidence type="ECO:0000256" key="5">
    <source>
        <dbReference type="ARBA" id="ARBA00022692"/>
    </source>
</evidence>
<evidence type="ECO:0000259" key="14">
    <source>
        <dbReference type="PROSITE" id="PS50262"/>
    </source>
</evidence>
<evidence type="ECO:0000256" key="6">
    <source>
        <dbReference type="ARBA" id="ARBA00022989"/>
    </source>
</evidence>
<feature type="transmembrane region" description="Helical" evidence="13">
    <location>
        <begin position="1055"/>
        <end position="1076"/>
    </location>
</feature>
<dbReference type="PROSITE" id="PS50262">
    <property type="entry name" value="G_PROTEIN_RECEP_F1_2"/>
    <property type="match status" value="2"/>
</dbReference>
<feature type="transmembrane region" description="Helical" evidence="13">
    <location>
        <begin position="904"/>
        <end position="925"/>
    </location>
</feature>
<evidence type="ECO:0000256" key="2">
    <source>
        <dbReference type="ARBA" id="ARBA00007376"/>
    </source>
</evidence>
<reference evidence="15 16" key="1">
    <citation type="submission" date="2022-01" db="EMBL/GenBank/DDBJ databases">
        <title>A high-quality chromosome-level genome assembly of rohu carp, Labeo rohita.</title>
        <authorList>
            <person name="Arick M.A. II"/>
            <person name="Hsu C.-Y."/>
            <person name="Magbanua Z."/>
            <person name="Pechanova O."/>
            <person name="Grover C."/>
            <person name="Miller E."/>
            <person name="Thrash A."/>
            <person name="Ezzel L."/>
            <person name="Alam S."/>
            <person name="Benzie J."/>
            <person name="Hamilton M."/>
            <person name="Karsi A."/>
            <person name="Lawrence M.L."/>
            <person name="Peterson D.G."/>
        </authorList>
    </citation>
    <scope>NUCLEOTIDE SEQUENCE [LARGE SCALE GENOMIC DNA]</scope>
    <source>
        <strain evidence="16">BAU-BD-2019</strain>
        <tissue evidence="15">Blood</tissue>
    </source>
</reference>
<keyword evidence="6 13" id="KW-1133">Transmembrane helix</keyword>
<feature type="compositionally biased region" description="Polar residues" evidence="12">
    <location>
        <begin position="278"/>
        <end position="287"/>
    </location>
</feature>
<feature type="compositionally biased region" description="Basic residues" evidence="12">
    <location>
        <begin position="307"/>
        <end position="316"/>
    </location>
</feature>
<evidence type="ECO:0000256" key="11">
    <source>
        <dbReference type="RuleBase" id="RU004423"/>
    </source>
</evidence>
<feature type="transmembrane region" description="Helical" evidence="13">
    <location>
        <begin position="644"/>
        <end position="666"/>
    </location>
</feature>